<dbReference type="Proteomes" id="UP000035368">
    <property type="component" value="Chromosome"/>
</dbReference>
<evidence type="ECO:0008006" key="5">
    <source>
        <dbReference type="Google" id="ProtNLM"/>
    </source>
</evidence>
<reference evidence="3 4" key="1">
    <citation type="submission" date="2015-05" db="EMBL/GenBank/DDBJ databases">
        <title>Complete genome sequence of Corynebacterium epidermidicanis DSM 45586, isolated from the skin of a dog suffering from pruritus.</title>
        <authorList>
            <person name="Ruckert C."/>
            <person name="Albersmeier A."/>
            <person name="Winkler A."/>
            <person name="Tauch A."/>
        </authorList>
    </citation>
    <scope>NUCLEOTIDE SEQUENCE [LARGE SCALE GENOMIC DNA]</scope>
    <source>
        <strain evidence="3 4">DSM 45586</strain>
    </source>
</reference>
<dbReference type="AlphaFoldDB" id="A0A0G3GNI4"/>
<name>A0A0G3GNI4_9CORY</name>
<feature type="compositionally biased region" description="Low complexity" evidence="1">
    <location>
        <begin position="34"/>
        <end position="49"/>
    </location>
</feature>
<feature type="region of interest" description="Disordered" evidence="1">
    <location>
        <begin position="25"/>
        <end position="109"/>
    </location>
</feature>
<feature type="compositionally biased region" description="Low complexity" evidence="1">
    <location>
        <begin position="56"/>
        <end position="72"/>
    </location>
</feature>
<sequence length="203" mass="21576">MRRLSLTALAVISICTLSGCGAPSVLDALPGSKETPAAAAPEASDSAPTSEKKSTSKPATSKSTSAPKSEPSGAATESDSESKSKRTEAAEAADDSADGAYTKEIDPEQQKILKDALVPIIKEYAENPETDTVTGQIRFDKDMKPNNFSKFTVNGKPFGIDGPVRKDAEKALAPLADTPESERFSKLEFKYSNNILEAKVTYR</sequence>
<evidence type="ECO:0000256" key="2">
    <source>
        <dbReference type="SAM" id="SignalP"/>
    </source>
</evidence>
<evidence type="ECO:0000256" key="1">
    <source>
        <dbReference type="SAM" id="MobiDB-lite"/>
    </source>
</evidence>
<feature type="chain" id="PRO_5038728018" description="Secreted protein" evidence="2">
    <location>
        <begin position="22"/>
        <end position="203"/>
    </location>
</feature>
<gene>
    <name evidence="3" type="ORF">CEPID_04550</name>
</gene>
<dbReference type="PATRIC" id="fig|1050174.4.peg.921"/>
<keyword evidence="2" id="KW-0732">Signal</keyword>
<evidence type="ECO:0000313" key="4">
    <source>
        <dbReference type="Proteomes" id="UP000035368"/>
    </source>
</evidence>
<feature type="compositionally biased region" description="Basic and acidic residues" evidence="1">
    <location>
        <begin position="80"/>
        <end position="89"/>
    </location>
</feature>
<keyword evidence="4" id="KW-1185">Reference proteome</keyword>
<proteinExistence type="predicted"/>
<dbReference type="RefSeq" id="WP_047239921.1">
    <property type="nucleotide sequence ID" value="NZ_CP011541.1"/>
</dbReference>
<dbReference type="PROSITE" id="PS51257">
    <property type="entry name" value="PROKAR_LIPOPROTEIN"/>
    <property type="match status" value="1"/>
</dbReference>
<organism evidence="3 4">
    <name type="scientific">Corynebacterium epidermidicanis</name>
    <dbReference type="NCBI Taxonomy" id="1050174"/>
    <lineage>
        <taxon>Bacteria</taxon>
        <taxon>Bacillati</taxon>
        <taxon>Actinomycetota</taxon>
        <taxon>Actinomycetes</taxon>
        <taxon>Mycobacteriales</taxon>
        <taxon>Corynebacteriaceae</taxon>
        <taxon>Corynebacterium</taxon>
    </lineage>
</organism>
<dbReference type="KEGG" id="cei:CEPID_04550"/>
<protein>
    <recommendedName>
        <fullName evidence="5">Secreted protein</fullName>
    </recommendedName>
</protein>
<accession>A0A0G3GNI4</accession>
<evidence type="ECO:0000313" key="3">
    <source>
        <dbReference type="EMBL" id="AKK02781.1"/>
    </source>
</evidence>
<feature type="signal peptide" evidence="2">
    <location>
        <begin position="1"/>
        <end position="21"/>
    </location>
</feature>
<dbReference type="EMBL" id="CP011541">
    <property type="protein sequence ID" value="AKK02781.1"/>
    <property type="molecule type" value="Genomic_DNA"/>
</dbReference>